<name>A0ABR2CJU0_9ROSI</name>
<feature type="domain" description="BURP" evidence="2">
    <location>
        <begin position="110"/>
        <end position="320"/>
    </location>
</feature>
<protein>
    <recommendedName>
        <fullName evidence="2">BURP domain-containing protein</fullName>
    </recommendedName>
</protein>
<reference evidence="3 4" key="1">
    <citation type="journal article" date="2024" name="G3 (Bethesda)">
        <title>Genome assembly of Hibiscus sabdariffa L. provides insights into metabolisms of medicinal natural products.</title>
        <authorList>
            <person name="Kim T."/>
        </authorList>
    </citation>
    <scope>NUCLEOTIDE SEQUENCE [LARGE SCALE GENOMIC DNA]</scope>
    <source>
        <strain evidence="3">TK-2024</strain>
        <tissue evidence="3">Old leaves</tissue>
    </source>
</reference>
<organism evidence="3 4">
    <name type="scientific">Hibiscus sabdariffa</name>
    <name type="common">roselle</name>
    <dbReference type="NCBI Taxonomy" id="183260"/>
    <lineage>
        <taxon>Eukaryota</taxon>
        <taxon>Viridiplantae</taxon>
        <taxon>Streptophyta</taxon>
        <taxon>Embryophyta</taxon>
        <taxon>Tracheophyta</taxon>
        <taxon>Spermatophyta</taxon>
        <taxon>Magnoliopsida</taxon>
        <taxon>eudicotyledons</taxon>
        <taxon>Gunneridae</taxon>
        <taxon>Pentapetalae</taxon>
        <taxon>rosids</taxon>
        <taxon>malvids</taxon>
        <taxon>Malvales</taxon>
        <taxon>Malvaceae</taxon>
        <taxon>Malvoideae</taxon>
        <taxon>Hibiscus</taxon>
    </lineage>
</organism>
<dbReference type="InterPro" id="IPR004873">
    <property type="entry name" value="BURP_dom"/>
</dbReference>
<evidence type="ECO:0000313" key="3">
    <source>
        <dbReference type="EMBL" id="KAK8519910.1"/>
    </source>
</evidence>
<sequence>MSFLTNILKFVVVLSVQLVGLAASKSDVSSSTAQVYWKSLFPHTPLPGVLANQLIYPSDLSGDYFRAILKDMVTKFRTIEVDEKFKYDSPKVESDSANKLDYDNVHKDVFFFETKLHEGANMDAMELTIGENNVAFLPRSIADTIPFSSQNFSQILTYFSVSPESPVASVIKETIELCEIPALKGELKRCSTSFEDFLDYAISLLGKHVQIFTPSLETKSSHPNLTVGHVTQLVGKSVVMCHKLNYAYAVYLCHSLKRTHLYEVYLIGKDGSRGTSLAACHQDTSSWSAKHLAFHVLKVQPGTVPICHFLKKGTIVWVPSP</sequence>
<dbReference type="PROSITE" id="PS51277">
    <property type="entry name" value="BURP"/>
    <property type="match status" value="1"/>
</dbReference>
<dbReference type="PANTHER" id="PTHR31236">
    <property type="entry name" value="BURP DOMAIN PROTEIN USPL1-LIKE"/>
    <property type="match status" value="1"/>
</dbReference>
<keyword evidence="4" id="KW-1185">Reference proteome</keyword>
<dbReference type="PANTHER" id="PTHR31236:SF2">
    <property type="entry name" value="BURP DOMAIN PROTEIN RD22"/>
    <property type="match status" value="1"/>
</dbReference>
<comment type="caution">
    <text evidence="3">The sequence shown here is derived from an EMBL/GenBank/DDBJ whole genome shotgun (WGS) entry which is preliminary data.</text>
</comment>
<proteinExistence type="predicted"/>
<keyword evidence="1" id="KW-0732">Signal</keyword>
<dbReference type="Proteomes" id="UP001472677">
    <property type="component" value="Unassembled WGS sequence"/>
</dbReference>
<feature type="chain" id="PRO_5047368224" description="BURP domain-containing protein" evidence="1">
    <location>
        <begin position="25"/>
        <end position="321"/>
    </location>
</feature>
<evidence type="ECO:0000256" key="1">
    <source>
        <dbReference type="SAM" id="SignalP"/>
    </source>
</evidence>
<dbReference type="SMART" id="SM01045">
    <property type="entry name" value="BURP"/>
    <property type="match status" value="1"/>
</dbReference>
<dbReference type="EMBL" id="JBBPBM010000049">
    <property type="protein sequence ID" value="KAK8519910.1"/>
    <property type="molecule type" value="Genomic_DNA"/>
</dbReference>
<feature type="signal peptide" evidence="1">
    <location>
        <begin position="1"/>
        <end position="24"/>
    </location>
</feature>
<gene>
    <name evidence="3" type="ORF">V6N12_003876</name>
</gene>
<dbReference type="InterPro" id="IPR044816">
    <property type="entry name" value="BURP"/>
</dbReference>
<evidence type="ECO:0000313" key="4">
    <source>
        <dbReference type="Proteomes" id="UP001472677"/>
    </source>
</evidence>
<dbReference type="Pfam" id="PF03181">
    <property type="entry name" value="BURP"/>
    <property type="match status" value="1"/>
</dbReference>
<evidence type="ECO:0000259" key="2">
    <source>
        <dbReference type="PROSITE" id="PS51277"/>
    </source>
</evidence>
<accession>A0ABR2CJU0</accession>